<keyword evidence="2 5" id="KW-0812">Transmembrane</keyword>
<dbReference type="OrthoDB" id="1932233at2759"/>
<organism evidence="6 7">
    <name type="scientific">Triparma retinervis</name>
    <dbReference type="NCBI Taxonomy" id="2557542"/>
    <lineage>
        <taxon>Eukaryota</taxon>
        <taxon>Sar</taxon>
        <taxon>Stramenopiles</taxon>
        <taxon>Ochrophyta</taxon>
        <taxon>Bolidophyceae</taxon>
        <taxon>Parmales</taxon>
        <taxon>Triparmaceae</taxon>
        <taxon>Triparma</taxon>
    </lineage>
</organism>
<evidence type="ECO:0000256" key="4">
    <source>
        <dbReference type="ARBA" id="ARBA00023136"/>
    </source>
</evidence>
<dbReference type="AlphaFoldDB" id="A0A9W6ZSA6"/>
<dbReference type="InterPro" id="IPR007203">
    <property type="entry name" value="ORMDL"/>
</dbReference>
<comment type="caution">
    <text evidence="6">The sequence shown here is derived from an EMBL/GenBank/DDBJ whole genome shotgun (WGS) entry which is preliminary data.</text>
</comment>
<evidence type="ECO:0000313" key="6">
    <source>
        <dbReference type="EMBL" id="GMH58446.1"/>
    </source>
</evidence>
<keyword evidence="4 5" id="KW-0472">Membrane</keyword>
<reference evidence="6" key="1">
    <citation type="submission" date="2022-07" db="EMBL/GenBank/DDBJ databases">
        <title>Genome analysis of Parmales, a sister group of diatoms, reveals the evolutionary specialization of diatoms from phago-mixotrophs to photoautotrophs.</title>
        <authorList>
            <person name="Ban H."/>
            <person name="Sato S."/>
            <person name="Yoshikawa S."/>
            <person name="Kazumasa Y."/>
            <person name="Nakamura Y."/>
            <person name="Ichinomiya M."/>
            <person name="Saitoh K."/>
            <person name="Sato N."/>
            <person name="Blanc-Mathieu R."/>
            <person name="Endo H."/>
            <person name="Kuwata A."/>
            <person name="Ogata H."/>
        </authorList>
    </citation>
    <scope>NUCLEOTIDE SEQUENCE</scope>
</reference>
<feature type="transmembrane region" description="Helical" evidence="5">
    <location>
        <begin position="161"/>
        <end position="178"/>
    </location>
</feature>
<dbReference type="GO" id="GO:0005789">
    <property type="term" value="C:endoplasmic reticulum membrane"/>
    <property type="evidence" value="ECO:0007669"/>
    <property type="project" value="InterPro"/>
</dbReference>
<accession>A0A9W6ZSA6</accession>
<evidence type="ECO:0000256" key="2">
    <source>
        <dbReference type="ARBA" id="ARBA00022692"/>
    </source>
</evidence>
<evidence type="ECO:0000256" key="3">
    <source>
        <dbReference type="ARBA" id="ARBA00022989"/>
    </source>
</evidence>
<dbReference type="Pfam" id="PF04061">
    <property type="entry name" value="ORMDL"/>
    <property type="match status" value="1"/>
</dbReference>
<name>A0A9W6ZSA6_9STRA</name>
<keyword evidence="3 5" id="KW-1133">Transmembrane helix</keyword>
<evidence type="ECO:0000313" key="7">
    <source>
        <dbReference type="Proteomes" id="UP001165082"/>
    </source>
</evidence>
<proteinExistence type="predicted"/>
<dbReference type="Proteomes" id="UP001165082">
    <property type="component" value="Unassembled WGS sequence"/>
</dbReference>
<feature type="transmembrane region" description="Helical" evidence="5">
    <location>
        <begin position="51"/>
        <end position="72"/>
    </location>
</feature>
<gene>
    <name evidence="6" type="ORF">TrRE_jg10629</name>
</gene>
<protein>
    <submittedName>
        <fullName evidence="6">Uncharacterized protein</fullName>
    </submittedName>
</protein>
<comment type="subcellular location">
    <subcellularLocation>
        <location evidence="1">Membrane</location>
        <topology evidence="1">Multi-pass membrane protein</topology>
    </subcellularLocation>
</comment>
<evidence type="ECO:0000256" key="5">
    <source>
        <dbReference type="SAM" id="Phobius"/>
    </source>
</evidence>
<sequence>MTKKTPHIVIMSKPGGVKRSYSAQFTTDWNEVQKLASNSNVTWTHNPFSTAVYLFVLLIFHIFFSINFDAYLHNNPSPSFSSGEFITLALGQNTASDGNRIWWGDAWNLTAVGHGLNELCGLTWFEQLSASPTYSSSYYSPRFLISVPTILTYVACHMADYNINTVTLNMVILFVLVLSKQDFMYGVRVFGINRTVGVDDGSKQISREGSEIALNNKVKGN</sequence>
<dbReference type="EMBL" id="BRXZ01002262">
    <property type="protein sequence ID" value="GMH58446.1"/>
    <property type="molecule type" value="Genomic_DNA"/>
</dbReference>
<keyword evidence="7" id="KW-1185">Reference proteome</keyword>
<evidence type="ECO:0000256" key="1">
    <source>
        <dbReference type="ARBA" id="ARBA00004141"/>
    </source>
</evidence>